<dbReference type="Proteomes" id="UP000220397">
    <property type="component" value="Unassembled WGS sequence"/>
</dbReference>
<protein>
    <submittedName>
        <fullName evidence="1">Uncharacterized protein</fullName>
    </submittedName>
</protein>
<organism evidence="1 2">
    <name type="scientific">Bacillus thuringiensis</name>
    <dbReference type="NCBI Taxonomy" id="1428"/>
    <lineage>
        <taxon>Bacteria</taxon>
        <taxon>Bacillati</taxon>
        <taxon>Bacillota</taxon>
        <taxon>Bacilli</taxon>
        <taxon>Bacillales</taxon>
        <taxon>Bacillaceae</taxon>
        <taxon>Bacillus</taxon>
        <taxon>Bacillus cereus group</taxon>
    </lineage>
</organism>
<proteinExistence type="predicted"/>
<dbReference type="AlphaFoldDB" id="A0A9X6VFZ4"/>
<sequence length="90" mass="11049">MRKIKVELEKDGTKCPRKEHNYWMGEEKEWKDEFKKGKKRYAWTKRNAYLEPCQECGKELTIFDEYHRRWGTCNSTCYMHLVGMSWSDFI</sequence>
<evidence type="ECO:0000313" key="1">
    <source>
        <dbReference type="EMBL" id="PFB10358.1"/>
    </source>
</evidence>
<accession>A0A9X6VFZ4</accession>
<gene>
    <name evidence="1" type="ORF">CN398_00695</name>
</gene>
<evidence type="ECO:0000313" key="2">
    <source>
        <dbReference type="Proteomes" id="UP000220397"/>
    </source>
</evidence>
<name>A0A9X6VFZ4_BACTU</name>
<dbReference type="RefSeq" id="WP_097807813.1">
    <property type="nucleotide sequence ID" value="NZ_NTRM01000027.1"/>
</dbReference>
<reference evidence="1 2" key="1">
    <citation type="submission" date="2017-09" db="EMBL/GenBank/DDBJ databases">
        <title>Large-scale bioinformatics analysis of Bacillus genomes uncovers conserved roles of natural products in bacterial physiology.</title>
        <authorList>
            <consortium name="Agbiome Team Llc"/>
            <person name="Bleich R.M."/>
            <person name="Kirk G.J."/>
            <person name="Santa Maria K.C."/>
            <person name="Allen S.E."/>
            <person name="Farag S."/>
            <person name="Shank E.A."/>
            <person name="Bowers A."/>
        </authorList>
    </citation>
    <scope>NUCLEOTIDE SEQUENCE [LARGE SCALE GENOMIC DNA]</scope>
    <source>
        <strain evidence="1 2">AFS015413</strain>
    </source>
</reference>
<comment type="caution">
    <text evidence="1">The sequence shown here is derived from an EMBL/GenBank/DDBJ whole genome shotgun (WGS) entry which is preliminary data.</text>
</comment>
<dbReference type="EMBL" id="NTUS01000005">
    <property type="protein sequence ID" value="PFB10358.1"/>
    <property type="molecule type" value="Genomic_DNA"/>
</dbReference>